<organism evidence="2 3">
    <name type="scientific">Algoriphagus taiwanensis</name>
    <dbReference type="NCBI Taxonomy" id="1445656"/>
    <lineage>
        <taxon>Bacteria</taxon>
        <taxon>Pseudomonadati</taxon>
        <taxon>Bacteroidota</taxon>
        <taxon>Cytophagia</taxon>
        <taxon>Cytophagales</taxon>
        <taxon>Cyclobacteriaceae</taxon>
        <taxon>Algoriphagus</taxon>
    </lineage>
</organism>
<accession>A0ABQ6Q1L3</accession>
<proteinExistence type="predicted"/>
<gene>
    <name evidence="2" type="ORF">Ataiwa_23360</name>
</gene>
<dbReference type="InterPro" id="IPR021796">
    <property type="entry name" value="Tll0287-like_dom"/>
</dbReference>
<name>A0ABQ6Q1L3_9BACT</name>
<evidence type="ECO:0000313" key="3">
    <source>
        <dbReference type="Proteomes" id="UP001307705"/>
    </source>
</evidence>
<reference evidence="2 3" key="1">
    <citation type="submission" date="2023-08" db="EMBL/GenBank/DDBJ databases">
        <title>Draft genome sequence of Algoriphagus taiwanensis.</title>
        <authorList>
            <person name="Takatani N."/>
            <person name="Hosokawa M."/>
            <person name="Sawabe T."/>
        </authorList>
    </citation>
    <scope>NUCLEOTIDE SEQUENCE [LARGE SCALE GENOMIC DNA]</scope>
    <source>
        <strain evidence="2 3">JCM 19755</strain>
    </source>
</reference>
<dbReference type="Pfam" id="PF11845">
    <property type="entry name" value="Tll0287-like"/>
    <property type="match status" value="1"/>
</dbReference>
<dbReference type="RefSeq" id="WP_338228896.1">
    <property type="nucleotide sequence ID" value="NZ_BTPE01000007.1"/>
</dbReference>
<dbReference type="Proteomes" id="UP001307705">
    <property type="component" value="Unassembled WGS sequence"/>
</dbReference>
<protein>
    <recommendedName>
        <fullName evidence="1">Tll0287-like domain-containing protein</fullName>
    </recommendedName>
</protein>
<keyword evidence="3" id="KW-1185">Reference proteome</keyword>
<evidence type="ECO:0000313" key="2">
    <source>
        <dbReference type="EMBL" id="GMQ34064.1"/>
    </source>
</evidence>
<evidence type="ECO:0000259" key="1">
    <source>
        <dbReference type="Pfam" id="PF11845"/>
    </source>
</evidence>
<feature type="domain" description="Tll0287-like" evidence="1">
    <location>
        <begin position="62"/>
        <end position="209"/>
    </location>
</feature>
<sequence length="217" mass="23975">MRKIIKYSVVLMFISSCGGGERVSKEVFEEVNKNMEVKRLSEAEILEEAMIWGDSISTEAQMQLISQLQNAISEKGVPGAIEFCNINALPILTEVGKVHGVSIKRASNRYRNPADQPDAQEAPILDAYEYNAENGIKSEPNIQKIDGGEVFLYTKPIVIPGGLCLSCHGDPGKDINAETLSKLAELYPEDQAKGHKVGDLRGMWSLKIPKKEVVKRM</sequence>
<dbReference type="EMBL" id="BTPE01000007">
    <property type="protein sequence ID" value="GMQ34064.1"/>
    <property type="molecule type" value="Genomic_DNA"/>
</dbReference>
<comment type="caution">
    <text evidence="2">The sequence shown here is derived from an EMBL/GenBank/DDBJ whole genome shotgun (WGS) entry which is preliminary data.</text>
</comment>
<dbReference type="PROSITE" id="PS51257">
    <property type="entry name" value="PROKAR_LIPOPROTEIN"/>
    <property type="match status" value="1"/>
</dbReference>